<dbReference type="Proteomes" id="UP000684084">
    <property type="component" value="Unassembled WGS sequence"/>
</dbReference>
<reference evidence="2" key="1">
    <citation type="submission" date="2020-05" db="EMBL/GenBank/DDBJ databases">
        <authorList>
            <person name="Rincon C."/>
            <person name="Sanders R I."/>
            <person name="Robbins C."/>
            <person name="Chaturvedi A."/>
        </authorList>
    </citation>
    <scope>NUCLEOTIDE SEQUENCE</scope>
    <source>
        <strain evidence="2">CHB12</strain>
    </source>
</reference>
<gene>
    <name evidence="2" type="ORF">CHRIB12_LOCUS9405</name>
</gene>
<dbReference type="OrthoDB" id="2310716at2759"/>
<dbReference type="AlphaFoldDB" id="A0A915Z6M5"/>
<evidence type="ECO:0000313" key="2">
    <source>
        <dbReference type="EMBL" id="CAB5363173.1"/>
    </source>
</evidence>
<evidence type="ECO:0000313" key="3">
    <source>
        <dbReference type="Proteomes" id="UP000684084"/>
    </source>
</evidence>
<accession>A0A915Z6M5</accession>
<dbReference type="EMBL" id="CAGKOT010000018">
    <property type="protein sequence ID" value="CAB5363173.1"/>
    <property type="molecule type" value="Genomic_DNA"/>
</dbReference>
<evidence type="ECO:0000256" key="1">
    <source>
        <dbReference type="SAM" id="MobiDB-lite"/>
    </source>
</evidence>
<dbReference type="VEuPathDB" id="FungiDB:RhiirFUN_023684"/>
<organism evidence="2 3">
    <name type="scientific">Rhizophagus irregularis</name>
    <dbReference type="NCBI Taxonomy" id="588596"/>
    <lineage>
        <taxon>Eukaryota</taxon>
        <taxon>Fungi</taxon>
        <taxon>Fungi incertae sedis</taxon>
        <taxon>Mucoromycota</taxon>
        <taxon>Glomeromycotina</taxon>
        <taxon>Glomeromycetes</taxon>
        <taxon>Glomerales</taxon>
        <taxon>Glomeraceae</taxon>
        <taxon>Rhizophagus</taxon>
    </lineage>
</organism>
<comment type="caution">
    <text evidence="2">The sequence shown here is derived from an EMBL/GenBank/DDBJ whole genome shotgun (WGS) entry which is preliminary data.</text>
</comment>
<feature type="region of interest" description="Disordered" evidence="1">
    <location>
        <begin position="1"/>
        <end position="25"/>
    </location>
</feature>
<feature type="compositionally biased region" description="Basic residues" evidence="1">
    <location>
        <begin position="1"/>
        <end position="19"/>
    </location>
</feature>
<sequence>MSSSYKMKRGSSYRGKGRANRTESYRPWNAAALGKPISEPTYDPGSYTSFDATYDPGSYTSFDAMDIDEYQIFEIDHTQFRPWNAASLNKIDIIKNGSSEITSVPNQLSILSPEQSNQNNFWYQPTFQHQNNSSYSAIEDLKQINWDDFTKQMMLEESRITKIQNLNQNVNNDRDRTFENFFKF</sequence>
<proteinExistence type="predicted"/>
<name>A0A915Z6M5_9GLOM</name>
<protein>
    <submittedName>
        <fullName evidence="2">Uncharacterized protein</fullName>
    </submittedName>
</protein>